<proteinExistence type="predicted"/>
<gene>
    <name evidence="1" type="ORF">SPICI08_041</name>
</gene>
<evidence type="ECO:0000313" key="1">
    <source>
        <dbReference type="EMBL" id="CAK99170.1"/>
    </source>
</evidence>
<dbReference type="SUPFAM" id="SSF141571">
    <property type="entry name" value="Pentapeptide repeat-like"/>
    <property type="match status" value="1"/>
</dbReference>
<dbReference type="AlphaFoldDB" id="Q14MV9"/>
<dbReference type="Pfam" id="PF00805">
    <property type="entry name" value="Pentapeptide"/>
    <property type="match status" value="1"/>
</dbReference>
<dbReference type="Gene3D" id="2.160.20.80">
    <property type="entry name" value="E3 ubiquitin-protein ligase SopA"/>
    <property type="match status" value="1"/>
</dbReference>
<accession>Q14MV9</accession>
<dbReference type="EMBL" id="AM285309">
    <property type="protein sequence ID" value="CAK99170.1"/>
    <property type="molecule type" value="Genomic_DNA"/>
</dbReference>
<reference evidence="1" key="1">
    <citation type="journal article" date="2010" name="Appl. Environ. Microbiol.">
        <title>Partial chromosome sequence of Spiroplasma citri reveals extensive viral invasion and important gene decay.</title>
        <authorList>
            <person name="Carle P."/>
            <person name="Saillard C."/>
            <person name="Carrere N."/>
            <person name="Carrere S."/>
            <person name="Duret S."/>
            <person name="Eveillard S."/>
            <person name="Gaurivaud P."/>
            <person name="Gourgues G."/>
            <person name="Gouzy J."/>
            <person name="Salar P."/>
            <person name="Verdin E."/>
            <person name="Breton M."/>
            <person name="Blanchard A."/>
            <person name="Laigret F."/>
            <person name="Bove J.M."/>
            <person name="Renaudin J."/>
            <person name="Foissac X."/>
        </authorList>
    </citation>
    <scope>NUCLEOTIDE SEQUENCE</scope>
    <source>
        <strain evidence="1">GII3-3X</strain>
    </source>
</reference>
<dbReference type="InterPro" id="IPR001646">
    <property type="entry name" value="5peptide_repeat"/>
</dbReference>
<name>Q14MV9_SPICI</name>
<sequence length="77" mass="8706">MKTLQDMIKDLTGITVEQDKISDYLESEKLDLRCVNLRCADLQGANLEGANLENACLLGVRITKKQLEQLIIIEENE</sequence>
<protein>
    <submittedName>
        <fullName evidence="1">Hypothetical pentapeptide repeat protein</fullName>
    </submittedName>
</protein>
<organism evidence="1">
    <name type="scientific">Spiroplasma citri</name>
    <dbReference type="NCBI Taxonomy" id="2133"/>
    <lineage>
        <taxon>Bacteria</taxon>
        <taxon>Bacillati</taxon>
        <taxon>Mycoplasmatota</taxon>
        <taxon>Mollicutes</taxon>
        <taxon>Entomoplasmatales</taxon>
        <taxon>Spiroplasmataceae</taxon>
        <taxon>Spiroplasma</taxon>
    </lineage>
</organism>